<evidence type="ECO:0000313" key="3">
    <source>
        <dbReference type="Proteomes" id="UP000177092"/>
    </source>
</evidence>
<feature type="transmembrane region" description="Helical" evidence="1">
    <location>
        <begin position="15"/>
        <end position="36"/>
    </location>
</feature>
<gene>
    <name evidence="2" type="ORF">A3D03_00400</name>
</gene>
<protein>
    <submittedName>
        <fullName evidence="2">Uncharacterized protein</fullName>
    </submittedName>
</protein>
<accession>A0A1F6A7C3</accession>
<evidence type="ECO:0000256" key="1">
    <source>
        <dbReference type="SAM" id="Phobius"/>
    </source>
</evidence>
<evidence type="ECO:0000313" key="2">
    <source>
        <dbReference type="EMBL" id="OGG20640.1"/>
    </source>
</evidence>
<keyword evidence="1" id="KW-1133">Transmembrane helix</keyword>
<dbReference type="EMBL" id="MFJN01000039">
    <property type="protein sequence ID" value="OGG20640.1"/>
    <property type="molecule type" value="Genomic_DNA"/>
</dbReference>
<organism evidence="2 3">
    <name type="scientific">Candidatus Gottesmanbacteria bacterium RIFCSPHIGHO2_02_FULL_40_13</name>
    <dbReference type="NCBI Taxonomy" id="1798384"/>
    <lineage>
        <taxon>Bacteria</taxon>
        <taxon>Candidatus Gottesmaniibacteriota</taxon>
    </lineage>
</organism>
<proteinExistence type="predicted"/>
<dbReference type="AlphaFoldDB" id="A0A1F6A7C3"/>
<sequence>MNETYLDRKKNSNLWLVWTLLIILVVVVLVIGYFFINGKDRMIRPIPAKPSFEVVFYTPTPGETIPTSSPSATPKVKATVKPTAAPKLTVTPKPTVTVAPKLSPTP</sequence>
<name>A0A1F6A7C3_9BACT</name>
<keyword evidence="1" id="KW-0812">Transmembrane</keyword>
<dbReference type="STRING" id="1798384.A3D03_00400"/>
<reference evidence="2 3" key="1">
    <citation type="journal article" date="2016" name="Nat. Commun.">
        <title>Thousands of microbial genomes shed light on interconnected biogeochemical processes in an aquifer system.</title>
        <authorList>
            <person name="Anantharaman K."/>
            <person name="Brown C.T."/>
            <person name="Hug L.A."/>
            <person name="Sharon I."/>
            <person name="Castelle C.J."/>
            <person name="Probst A.J."/>
            <person name="Thomas B.C."/>
            <person name="Singh A."/>
            <person name="Wilkins M.J."/>
            <person name="Karaoz U."/>
            <person name="Brodie E.L."/>
            <person name="Williams K.H."/>
            <person name="Hubbard S.S."/>
            <person name="Banfield J.F."/>
        </authorList>
    </citation>
    <scope>NUCLEOTIDE SEQUENCE [LARGE SCALE GENOMIC DNA]</scope>
</reference>
<keyword evidence="1" id="KW-0472">Membrane</keyword>
<comment type="caution">
    <text evidence="2">The sequence shown here is derived from an EMBL/GenBank/DDBJ whole genome shotgun (WGS) entry which is preliminary data.</text>
</comment>
<dbReference type="Proteomes" id="UP000177092">
    <property type="component" value="Unassembled WGS sequence"/>
</dbReference>